<dbReference type="PANTHER" id="PTHR11929:SF194">
    <property type="entry name" value="ALPHA-(1,3)-FUCOSYLTRANSFERASE 10"/>
    <property type="match status" value="1"/>
</dbReference>
<proteinExistence type="inferred from homology"/>
<feature type="domain" description="Fucosyltransferase C-terminal" evidence="4">
    <location>
        <begin position="122"/>
        <end position="237"/>
    </location>
</feature>
<dbReference type="RefSeq" id="WP_070392269.1">
    <property type="nucleotide sequence ID" value="NZ_CP017599.1"/>
</dbReference>
<gene>
    <name evidence="5" type="ORF">BJP34_10300</name>
</gene>
<evidence type="ECO:0000256" key="2">
    <source>
        <dbReference type="ARBA" id="ARBA00022676"/>
    </source>
</evidence>
<dbReference type="AlphaFoldDB" id="A0A1D8TQD3"/>
<dbReference type="STRING" id="1458985.BJP34_10300"/>
<name>A0A1D8TQD3_9CYAN</name>
<dbReference type="OrthoDB" id="494585at2"/>
<dbReference type="SUPFAM" id="SSF53756">
    <property type="entry name" value="UDP-Glycosyltransferase/glycogen phosphorylase"/>
    <property type="match status" value="1"/>
</dbReference>
<keyword evidence="2" id="KW-0328">Glycosyltransferase</keyword>
<dbReference type="EMBL" id="CP017599">
    <property type="protein sequence ID" value="AOW99793.1"/>
    <property type="molecule type" value="Genomic_DNA"/>
</dbReference>
<protein>
    <recommendedName>
        <fullName evidence="4">Fucosyltransferase C-terminal domain-containing protein</fullName>
    </recommendedName>
</protein>
<sequence>MLVRIVKSALHRRLFLRQTPAGEGIWDGVQFTLEPVESCDYLILLNRPPENLTVVCPPQHVWSIIHEPPVACRKAWHLNPPYASRMFTTDVERSGKEYIHSQPAIFWMVNRDYDFLVSFTAPEKTQQLSWITSRQTYLKGHRDRMGFLAKIQGQVDFDLWGRDFNPIDDKWDGLISYRYSLAIENYSNPFYWSEKLADCYLAWCMPIYYGCTRITDYFPAESMIQIDIHDPDAAVAKIKEAIASNAWQRNLDAIAYARSLVLNRYQFFPFMVSQIRHFESSYGAFSPKQLVSIPKYEEKRIPMSALSQKLKR</sequence>
<evidence type="ECO:0000259" key="4">
    <source>
        <dbReference type="Pfam" id="PF00852"/>
    </source>
</evidence>
<dbReference type="KEGG" id="mpro:BJP34_10300"/>
<dbReference type="Gene3D" id="3.40.50.11660">
    <property type="entry name" value="Glycosyl transferase family 10, C-terminal domain"/>
    <property type="match status" value="1"/>
</dbReference>
<dbReference type="GO" id="GO:0046920">
    <property type="term" value="F:alpha-(1-&gt;3)-fucosyltransferase activity"/>
    <property type="evidence" value="ECO:0007669"/>
    <property type="project" value="TreeGrafter"/>
</dbReference>
<dbReference type="GO" id="GO:0016020">
    <property type="term" value="C:membrane"/>
    <property type="evidence" value="ECO:0007669"/>
    <property type="project" value="InterPro"/>
</dbReference>
<evidence type="ECO:0000256" key="3">
    <source>
        <dbReference type="ARBA" id="ARBA00022679"/>
    </source>
</evidence>
<dbReference type="InterPro" id="IPR001503">
    <property type="entry name" value="Glyco_trans_10"/>
</dbReference>
<comment type="similarity">
    <text evidence="1">Belongs to the glycosyltransferase 10 family.</text>
</comment>
<reference evidence="6" key="1">
    <citation type="submission" date="2016-10" db="EMBL/GenBank/DDBJ databases">
        <title>Comparative genomics uncovers the prolific and rare metabolic potential of the cyanobacterial genus Moorea.</title>
        <authorList>
            <person name="Leao T."/>
            <person name="Castelao G."/>
            <person name="Korobeynikov A."/>
            <person name="Monroe E.A."/>
            <person name="Podell S."/>
            <person name="Glukhov E."/>
            <person name="Allen E."/>
            <person name="Gerwick W.H."/>
            <person name="Gerwick L."/>
        </authorList>
    </citation>
    <scope>NUCLEOTIDE SEQUENCE [LARGE SCALE GENOMIC DNA]</scope>
    <source>
        <strain evidence="6">PAL-8-15-08-1</strain>
    </source>
</reference>
<evidence type="ECO:0000256" key="1">
    <source>
        <dbReference type="ARBA" id="ARBA00008919"/>
    </source>
</evidence>
<dbReference type="Proteomes" id="UP000177870">
    <property type="component" value="Chromosome"/>
</dbReference>
<organism evidence="5 6">
    <name type="scientific">Moorena producens PAL-8-15-08-1</name>
    <dbReference type="NCBI Taxonomy" id="1458985"/>
    <lineage>
        <taxon>Bacteria</taxon>
        <taxon>Bacillati</taxon>
        <taxon>Cyanobacteriota</taxon>
        <taxon>Cyanophyceae</taxon>
        <taxon>Coleofasciculales</taxon>
        <taxon>Coleofasciculaceae</taxon>
        <taxon>Moorena</taxon>
    </lineage>
</organism>
<dbReference type="InterPro" id="IPR038577">
    <property type="entry name" value="GT10-like_C_sf"/>
</dbReference>
<accession>A0A1D8TQD3</accession>
<evidence type="ECO:0000313" key="5">
    <source>
        <dbReference type="EMBL" id="AOW99793.1"/>
    </source>
</evidence>
<dbReference type="PANTHER" id="PTHR11929">
    <property type="entry name" value="ALPHA- 1,3 -FUCOSYLTRANSFERASE"/>
    <property type="match status" value="1"/>
</dbReference>
<keyword evidence="3" id="KW-0808">Transferase</keyword>
<dbReference type="InterPro" id="IPR055270">
    <property type="entry name" value="Glyco_tran_10_C"/>
</dbReference>
<evidence type="ECO:0000313" key="6">
    <source>
        <dbReference type="Proteomes" id="UP000177870"/>
    </source>
</evidence>
<dbReference type="Pfam" id="PF00852">
    <property type="entry name" value="Glyco_transf_10"/>
    <property type="match status" value="1"/>
</dbReference>